<gene>
    <name evidence="1" type="ORF">EYF80_049579</name>
</gene>
<keyword evidence="2" id="KW-1185">Reference proteome</keyword>
<sequence length="76" mass="8220">MRLLRKGKEKPRVIVNVGPVRRRGAASGERDGHCSGVQEVVSINAPTVWSGAGALKRRLGELDRACWTERAGPSVL</sequence>
<dbReference type="AlphaFoldDB" id="A0A4Z2FGD6"/>
<dbReference type="EMBL" id="SRLO01001206">
    <property type="protein sequence ID" value="TNN40238.1"/>
    <property type="molecule type" value="Genomic_DNA"/>
</dbReference>
<name>A0A4Z2FGD6_9TELE</name>
<protein>
    <submittedName>
        <fullName evidence="1">Uncharacterized protein</fullName>
    </submittedName>
</protein>
<evidence type="ECO:0000313" key="1">
    <source>
        <dbReference type="EMBL" id="TNN40238.1"/>
    </source>
</evidence>
<accession>A0A4Z2FGD6</accession>
<dbReference type="Proteomes" id="UP000314294">
    <property type="component" value="Unassembled WGS sequence"/>
</dbReference>
<proteinExistence type="predicted"/>
<organism evidence="1 2">
    <name type="scientific">Liparis tanakae</name>
    <name type="common">Tanaka's snailfish</name>
    <dbReference type="NCBI Taxonomy" id="230148"/>
    <lineage>
        <taxon>Eukaryota</taxon>
        <taxon>Metazoa</taxon>
        <taxon>Chordata</taxon>
        <taxon>Craniata</taxon>
        <taxon>Vertebrata</taxon>
        <taxon>Euteleostomi</taxon>
        <taxon>Actinopterygii</taxon>
        <taxon>Neopterygii</taxon>
        <taxon>Teleostei</taxon>
        <taxon>Neoteleostei</taxon>
        <taxon>Acanthomorphata</taxon>
        <taxon>Eupercaria</taxon>
        <taxon>Perciformes</taxon>
        <taxon>Cottioidei</taxon>
        <taxon>Cottales</taxon>
        <taxon>Liparidae</taxon>
        <taxon>Liparis</taxon>
    </lineage>
</organism>
<evidence type="ECO:0000313" key="2">
    <source>
        <dbReference type="Proteomes" id="UP000314294"/>
    </source>
</evidence>
<reference evidence="1 2" key="1">
    <citation type="submission" date="2019-03" db="EMBL/GenBank/DDBJ databases">
        <title>First draft genome of Liparis tanakae, snailfish: a comprehensive survey of snailfish specific genes.</title>
        <authorList>
            <person name="Kim W."/>
            <person name="Song I."/>
            <person name="Jeong J.-H."/>
            <person name="Kim D."/>
            <person name="Kim S."/>
            <person name="Ryu S."/>
            <person name="Song J.Y."/>
            <person name="Lee S.K."/>
        </authorList>
    </citation>
    <scope>NUCLEOTIDE SEQUENCE [LARGE SCALE GENOMIC DNA]</scope>
    <source>
        <tissue evidence="1">Muscle</tissue>
    </source>
</reference>
<comment type="caution">
    <text evidence="1">The sequence shown here is derived from an EMBL/GenBank/DDBJ whole genome shotgun (WGS) entry which is preliminary data.</text>
</comment>